<organism evidence="6 7">
    <name type="scientific">Streptococcus cristatus</name>
    <dbReference type="NCBI Taxonomy" id="45634"/>
    <lineage>
        <taxon>Bacteria</taxon>
        <taxon>Bacillati</taxon>
        <taxon>Bacillota</taxon>
        <taxon>Bacilli</taxon>
        <taxon>Lactobacillales</taxon>
        <taxon>Streptococcaceae</taxon>
        <taxon>Streptococcus</taxon>
    </lineage>
</organism>
<evidence type="ECO:0000256" key="3">
    <source>
        <dbReference type="ARBA" id="ARBA00022670"/>
    </source>
</evidence>
<dbReference type="PANTHER" id="PTHR32481">
    <property type="entry name" value="AMINOPEPTIDASE"/>
    <property type="match status" value="1"/>
</dbReference>
<dbReference type="Pfam" id="PF05343">
    <property type="entry name" value="Peptidase_M42"/>
    <property type="match status" value="1"/>
</dbReference>
<name>A0A139N0C1_STRCR</name>
<evidence type="ECO:0000256" key="4">
    <source>
        <dbReference type="ARBA" id="ARBA00022723"/>
    </source>
</evidence>
<dbReference type="Proteomes" id="UP000070377">
    <property type="component" value="Unassembled WGS sequence"/>
</dbReference>
<dbReference type="GO" id="GO:0046872">
    <property type="term" value="F:metal ion binding"/>
    <property type="evidence" value="ECO:0007669"/>
    <property type="project" value="UniProtKB-KW"/>
</dbReference>
<keyword evidence="4" id="KW-0479">Metal-binding</keyword>
<accession>A0A139N0C1</accession>
<dbReference type="SUPFAM" id="SSF101821">
    <property type="entry name" value="Aminopeptidase/glucanase lid domain"/>
    <property type="match status" value="1"/>
</dbReference>
<dbReference type="PANTHER" id="PTHR32481:SF7">
    <property type="entry name" value="AMINOPEPTIDASE YHFE-RELATED"/>
    <property type="match status" value="1"/>
</dbReference>
<dbReference type="EMBL" id="LQRD01000051">
    <property type="protein sequence ID" value="KXT69403.1"/>
    <property type="molecule type" value="Genomic_DNA"/>
</dbReference>
<dbReference type="GO" id="GO:0006508">
    <property type="term" value="P:proteolysis"/>
    <property type="evidence" value="ECO:0007669"/>
    <property type="project" value="UniProtKB-KW"/>
</dbReference>
<dbReference type="InterPro" id="IPR023367">
    <property type="entry name" value="Peptidase_M42_dom2"/>
</dbReference>
<dbReference type="STRING" id="45634.SCRDD08_01381"/>
<keyword evidence="2 6" id="KW-0031">Aminopeptidase</keyword>
<sequence length="121" mass="12962">MNQTVQYLQELTAIPSPTGFTAEVADYLVKTLEGLGYEPVRTNKGGVHVVVKGANDAQHRVVTAHVDTLGAIVRAVKPDGRLKLDRIGGFPWNMIEGENCLVHVASSGKTISGTILVHQTS</sequence>
<evidence type="ECO:0000256" key="5">
    <source>
        <dbReference type="ARBA" id="ARBA00022801"/>
    </source>
</evidence>
<comment type="caution">
    <text evidence="6">The sequence shown here is derived from an EMBL/GenBank/DDBJ whole genome shotgun (WGS) entry which is preliminary data.</text>
</comment>
<evidence type="ECO:0000256" key="1">
    <source>
        <dbReference type="ARBA" id="ARBA00006272"/>
    </source>
</evidence>
<evidence type="ECO:0000256" key="2">
    <source>
        <dbReference type="ARBA" id="ARBA00022438"/>
    </source>
</evidence>
<gene>
    <name evidence="6" type="ORF">SCRDD08_01381</name>
</gene>
<dbReference type="GO" id="GO:0004177">
    <property type="term" value="F:aminopeptidase activity"/>
    <property type="evidence" value="ECO:0007669"/>
    <property type="project" value="UniProtKB-KW"/>
</dbReference>
<dbReference type="AlphaFoldDB" id="A0A139N0C1"/>
<keyword evidence="5" id="KW-0378">Hydrolase</keyword>
<comment type="similarity">
    <text evidence="1">Belongs to the peptidase M42 family.</text>
</comment>
<proteinExistence type="inferred from homology"/>
<dbReference type="Gene3D" id="3.40.630.10">
    <property type="entry name" value="Zn peptidases"/>
    <property type="match status" value="1"/>
</dbReference>
<dbReference type="InterPro" id="IPR051464">
    <property type="entry name" value="Peptidase_M42_aminopept"/>
</dbReference>
<evidence type="ECO:0000313" key="6">
    <source>
        <dbReference type="EMBL" id="KXT69403.1"/>
    </source>
</evidence>
<dbReference type="SUPFAM" id="SSF53187">
    <property type="entry name" value="Zn-dependent exopeptidases"/>
    <property type="match status" value="1"/>
</dbReference>
<keyword evidence="3" id="KW-0645">Protease</keyword>
<protein>
    <submittedName>
        <fullName evidence="6">Deblocking aminopeptidase</fullName>
    </submittedName>
</protein>
<reference evidence="6 7" key="1">
    <citation type="submission" date="2016-01" db="EMBL/GenBank/DDBJ databases">
        <title>Highly variable Streptococcus oralis are common among viridans streptococci isolated from primates.</title>
        <authorList>
            <person name="Denapaite D."/>
            <person name="Rieger M."/>
            <person name="Koendgen S."/>
            <person name="Brueckner R."/>
            <person name="Ochigava I."/>
            <person name="Kappeler P."/>
            <person name="Maetz-Rensing K."/>
            <person name="Leendertz F."/>
            <person name="Hakenbeck R."/>
        </authorList>
    </citation>
    <scope>NUCLEOTIDE SEQUENCE [LARGE SCALE GENOMIC DNA]</scope>
    <source>
        <strain evidence="6 7">DD08</strain>
    </source>
</reference>
<dbReference type="InterPro" id="IPR008007">
    <property type="entry name" value="Peptidase_M42"/>
</dbReference>
<dbReference type="Gene3D" id="2.40.30.40">
    <property type="entry name" value="Peptidase M42, domain 2"/>
    <property type="match status" value="1"/>
</dbReference>
<evidence type="ECO:0000313" key="7">
    <source>
        <dbReference type="Proteomes" id="UP000070377"/>
    </source>
</evidence>
<dbReference type="PATRIC" id="fig|45634.12.peg.1441"/>